<dbReference type="SMART" id="SM00860">
    <property type="entry name" value="SMI1_KNR4"/>
    <property type="match status" value="1"/>
</dbReference>
<dbReference type="InterPro" id="IPR037883">
    <property type="entry name" value="Knr4/Smi1-like_sf"/>
</dbReference>
<evidence type="ECO:0000313" key="2">
    <source>
        <dbReference type="EMBL" id="MCY1079538.1"/>
    </source>
</evidence>
<protein>
    <submittedName>
        <fullName evidence="2">SMI1/KNR4 family protein</fullName>
    </submittedName>
</protein>
<evidence type="ECO:0000313" key="3">
    <source>
        <dbReference type="Proteomes" id="UP001207654"/>
    </source>
</evidence>
<feature type="domain" description="Knr4/Smi1-like" evidence="1">
    <location>
        <begin position="15"/>
        <end position="141"/>
    </location>
</feature>
<comment type="caution">
    <text evidence="2">The sequence shown here is derived from an EMBL/GenBank/DDBJ whole genome shotgun (WGS) entry which is preliminary data.</text>
</comment>
<accession>A0ABT4ACY5</accession>
<dbReference type="Gene3D" id="3.40.1580.10">
    <property type="entry name" value="SMI1/KNR4-like"/>
    <property type="match status" value="1"/>
</dbReference>
<dbReference type="SUPFAM" id="SSF160631">
    <property type="entry name" value="SMI1/KNR4-like"/>
    <property type="match status" value="1"/>
</dbReference>
<dbReference type="InterPro" id="IPR018958">
    <property type="entry name" value="Knr4/Smi1-like_dom"/>
</dbReference>
<evidence type="ECO:0000259" key="1">
    <source>
        <dbReference type="SMART" id="SM00860"/>
    </source>
</evidence>
<gene>
    <name evidence="2" type="ORF">OV287_34275</name>
</gene>
<sequence length="145" mass="16276">MRIQWQPYVWNEPHPLDSQVLDQLEQQWGVRLPELYREIVSTHQGMGPEPCAFDVGTGNDAFSVLLIVSTDSEKEPYSISKAHQVLQPHVPAGIFPFALTPGGEYLCFDYRDSPAQPKVVLVSMEMTIYPVADSFTVFMAGLYNG</sequence>
<name>A0ABT4ACY5_9BACT</name>
<dbReference type="Proteomes" id="UP001207654">
    <property type="component" value="Unassembled WGS sequence"/>
</dbReference>
<reference evidence="2 3" key="1">
    <citation type="submission" date="2022-11" db="EMBL/GenBank/DDBJ databases">
        <title>Minimal conservation of predation-associated metabolite biosynthetic gene clusters underscores biosynthetic potential of Myxococcota including descriptions for ten novel species: Archangium lansinium sp. nov., Myxococcus landrumus sp. nov., Nannocystis bai.</title>
        <authorList>
            <person name="Ahearne A."/>
            <person name="Stevens C."/>
            <person name="Phillips K."/>
        </authorList>
    </citation>
    <scope>NUCLEOTIDE SEQUENCE [LARGE SCALE GENOMIC DNA]</scope>
    <source>
        <strain evidence="2 3">MIWBW</strain>
    </source>
</reference>
<proteinExistence type="predicted"/>
<organism evidence="2 3">
    <name type="scientific">Archangium lansingense</name>
    <dbReference type="NCBI Taxonomy" id="2995310"/>
    <lineage>
        <taxon>Bacteria</taxon>
        <taxon>Pseudomonadati</taxon>
        <taxon>Myxococcota</taxon>
        <taxon>Myxococcia</taxon>
        <taxon>Myxococcales</taxon>
        <taxon>Cystobacterineae</taxon>
        <taxon>Archangiaceae</taxon>
        <taxon>Archangium</taxon>
    </lineage>
</organism>
<dbReference type="RefSeq" id="WP_267538253.1">
    <property type="nucleotide sequence ID" value="NZ_JAPNKA010000001.1"/>
</dbReference>
<dbReference type="Pfam" id="PF09346">
    <property type="entry name" value="SMI1_KNR4"/>
    <property type="match status" value="1"/>
</dbReference>
<dbReference type="EMBL" id="JAPNKA010000001">
    <property type="protein sequence ID" value="MCY1079538.1"/>
    <property type="molecule type" value="Genomic_DNA"/>
</dbReference>
<keyword evidence="3" id="KW-1185">Reference proteome</keyword>